<keyword evidence="1" id="KW-0812">Transmembrane</keyword>
<keyword evidence="1" id="KW-0333">Golgi apparatus</keyword>
<keyword evidence="1" id="KW-1133">Transmembrane helix</keyword>
<keyword evidence="1" id="KW-0472">Membrane</keyword>
<dbReference type="AlphaFoldDB" id="A0A1D2NLX4"/>
<evidence type="ECO:0000256" key="1">
    <source>
        <dbReference type="RuleBase" id="RU003832"/>
    </source>
</evidence>
<reference evidence="3 4" key="1">
    <citation type="journal article" date="2016" name="Genome Biol. Evol.">
        <title>Gene Family Evolution Reflects Adaptation to Soil Environmental Stressors in the Genome of the Collembolan Orchesella cincta.</title>
        <authorList>
            <person name="Faddeeva-Vakhrusheva A."/>
            <person name="Derks M.F."/>
            <person name="Anvar S.Y."/>
            <person name="Agamennone V."/>
            <person name="Suring W."/>
            <person name="Smit S."/>
            <person name="van Straalen N.M."/>
            <person name="Roelofs D."/>
        </authorList>
    </citation>
    <scope>NUCLEOTIDE SEQUENCE [LARGE SCALE GENOMIC DNA]</scope>
    <source>
        <tissue evidence="3">Mixed pool</tissue>
    </source>
</reference>
<proteinExistence type="inferred from homology"/>
<comment type="caution">
    <text evidence="3">The sequence shown here is derived from an EMBL/GenBank/DDBJ whole genome shotgun (WGS) entry which is preliminary data.</text>
</comment>
<dbReference type="GO" id="GO:0032580">
    <property type="term" value="C:Golgi cisterna membrane"/>
    <property type="evidence" value="ECO:0007669"/>
    <property type="project" value="UniProtKB-SubCell"/>
</dbReference>
<dbReference type="CDD" id="cd16021">
    <property type="entry name" value="ALP_like"/>
    <property type="match status" value="1"/>
</dbReference>
<protein>
    <recommendedName>
        <fullName evidence="1">Fucosyltransferase</fullName>
        <ecNumber evidence="1">2.4.1.-</ecNumber>
    </recommendedName>
</protein>
<dbReference type="InterPro" id="IPR017850">
    <property type="entry name" value="Alkaline_phosphatase_core_sf"/>
</dbReference>
<comment type="subcellular location">
    <subcellularLocation>
        <location evidence="1">Golgi apparatus</location>
        <location evidence="1">Golgi stack membrane</location>
        <topology evidence="1">Single-pass type II membrane protein</topology>
    </subcellularLocation>
</comment>
<sequence length="1089" mass="124489">MQRWIYIICIHNTSESNNFGGIIFNIDKVENSKIVILVWTPYFGRRNGDALSIMAIHNNSYPECFRDCEITYDRNRVLEAHALVFHAWSKDLAMSDLPKNRTVSQLWVLLEQESPILARKDLDSFSGLFNWTMTYRKDSDVFHPYGKIVSLVDGVNKLDSKLDAFLSGKTKLVVGVISKCSTDSKREVLIDQLKKQGVPVDIFGKCGVEICRHGSDSSCSESEVWTKLSQDYKFYFAFENAICLDYVTEKLFRTLELGLVPVVYGGANYSQIAPPNSFIDVNDFKTPKELADFLRYLDRNPEEYKKFFEWRKKYKVMTGDGWCTLCKKLRNHELKRRLKERLVPKTYDKLKNWWFQYPFSSAKEERKLAICRCIKKVTNMAHRKIFILFFAVFLFLILYTILNVYVSVEFRLLSSEDGKEGLSWKLSLPATASQLFNFFNGSAEQVSLFLNETKDATLDTLVLRYDAACRIPKLDPFHSSIKHLLSKRSFTCEKEGYSLLFKSTLNSTLVPLKTLDLMENLGIKSCCYKTISRKDDSDKSYELSETCYPVSLLEFTVVPIEHDYLAISCEFRSNSSNSTSGNGTLISGNGTSTSVNGTFTKIVDMHAFVHLNASVKALVQNITEERLKGSNQNSTQKLVNVLVLGLDTFSRMSFIRQMPKSHSFLLNELDAVEIKGYNKIAHNTFLNVLATLTSLNDVMEKDINSSCKVNNMFDNCPFIWKNYSQHGFLTSYGEDGATIGNFNYLQKGFKTPPTDFYLRHFSLAADKLIKHSRMCFGPRFSHEVLLDYIQKFTYAMGSDNRYFQFIWSTALAHDYLNHGQFGDQPLRSTLEWLNNEGYLNQTILIVMSDHGHRFGGIMKYIQGLLENRMPLLYYVLPSWFKEKYARAYQNLKSNQDLLTTPFDLHETLKDLVTLESITAEQLWQREMILKNHENNSALPRGISHFLPIPLSRTCRMAGIENSYCVCRSLTDISTDNLAVRQAVYYAVYFINSIVSKYPQCAILSLGTVTGAMAGVGISGEEDYQINFETTPGDASLSATILRDKNGIWRVSGTIARINQYGNDSHCVENREAKMYCFCKDMASGLNLQP</sequence>
<comment type="similarity">
    <text evidence="1">Belongs to the glycosyltransferase 10 family.</text>
</comment>
<dbReference type="InterPro" id="IPR013087">
    <property type="entry name" value="Znf_C2H2_type"/>
</dbReference>
<dbReference type="STRING" id="48709.A0A1D2NLX4"/>
<dbReference type="PANTHER" id="PTHR10974">
    <property type="entry name" value="FI08016P-RELATED"/>
    <property type="match status" value="1"/>
</dbReference>
<dbReference type="EMBL" id="LJIJ01000008">
    <property type="protein sequence ID" value="ODN06288.1"/>
    <property type="molecule type" value="Genomic_DNA"/>
</dbReference>
<dbReference type="EC" id="2.4.1.-" evidence="1"/>
<dbReference type="UniPathway" id="UPA00378"/>
<dbReference type="Pfam" id="PF02995">
    <property type="entry name" value="DUF229"/>
    <property type="match status" value="1"/>
</dbReference>
<evidence type="ECO:0000313" key="4">
    <source>
        <dbReference type="Proteomes" id="UP000094527"/>
    </source>
</evidence>
<evidence type="ECO:0000313" key="3">
    <source>
        <dbReference type="EMBL" id="ODN06288.1"/>
    </source>
</evidence>
<dbReference type="Pfam" id="PF00852">
    <property type="entry name" value="Glyco_transf_10"/>
    <property type="match status" value="1"/>
</dbReference>
<dbReference type="FunFam" id="3.40.720.10:FF:000017">
    <property type="entry name" value="Predicted protein"/>
    <property type="match status" value="1"/>
</dbReference>
<feature type="domain" description="C2H2-type" evidence="2">
    <location>
        <begin position="64"/>
        <end position="86"/>
    </location>
</feature>
<accession>A0A1D2NLX4</accession>
<dbReference type="SUPFAM" id="SSF53756">
    <property type="entry name" value="UDP-Glycosyltransferase/glycogen phosphorylase"/>
    <property type="match status" value="1"/>
</dbReference>
<evidence type="ECO:0000259" key="2">
    <source>
        <dbReference type="PROSITE" id="PS00028"/>
    </source>
</evidence>
<gene>
    <name evidence="3" type="ORF">Ocin01_00435</name>
</gene>
<dbReference type="Gene3D" id="3.40.720.10">
    <property type="entry name" value="Alkaline Phosphatase, subunit A"/>
    <property type="match status" value="1"/>
</dbReference>
<dbReference type="GO" id="GO:0005615">
    <property type="term" value="C:extracellular space"/>
    <property type="evidence" value="ECO:0007669"/>
    <property type="project" value="TreeGrafter"/>
</dbReference>
<dbReference type="PANTHER" id="PTHR10974:SF1">
    <property type="entry name" value="FI08016P-RELATED"/>
    <property type="match status" value="1"/>
</dbReference>
<dbReference type="FunFam" id="3.40.50.11660:FF:000006">
    <property type="entry name" value="Alpha-(1,3)-fucosyltransferase C"/>
    <property type="match status" value="1"/>
</dbReference>
<dbReference type="InterPro" id="IPR031481">
    <property type="entry name" value="Glyco_tran_10_N"/>
</dbReference>
<dbReference type="Proteomes" id="UP000094527">
    <property type="component" value="Unassembled WGS sequence"/>
</dbReference>
<dbReference type="InterPro" id="IPR055270">
    <property type="entry name" value="Glyco_tran_10_C"/>
</dbReference>
<dbReference type="SUPFAM" id="SSF53649">
    <property type="entry name" value="Alkaline phosphatase-like"/>
    <property type="match status" value="1"/>
</dbReference>
<dbReference type="OrthoDB" id="427096at2759"/>
<keyword evidence="1 3" id="KW-0808">Transferase</keyword>
<name>A0A1D2NLX4_ORCCI</name>
<dbReference type="PROSITE" id="PS00028">
    <property type="entry name" value="ZINC_FINGER_C2H2_1"/>
    <property type="match status" value="1"/>
</dbReference>
<feature type="transmembrane region" description="Helical" evidence="1">
    <location>
        <begin position="385"/>
        <end position="406"/>
    </location>
</feature>
<dbReference type="Pfam" id="PF17039">
    <property type="entry name" value="Glyco_tran_10_N"/>
    <property type="match status" value="1"/>
</dbReference>
<dbReference type="InterPro" id="IPR004245">
    <property type="entry name" value="DUF229"/>
</dbReference>
<dbReference type="Gene3D" id="3.40.50.11660">
    <property type="entry name" value="Glycosyl transferase family 10, C-terminal domain"/>
    <property type="match status" value="1"/>
</dbReference>
<keyword evidence="4" id="KW-1185">Reference proteome</keyword>
<keyword evidence="1 3" id="KW-0328">Glycosyltransferase</keyword>
<dbReference type="InterPro" id="IPR038577">
    <property type="entry name" value="GT10-like_C_sf"/>
</dbReference>
<organism evidence="3 4">
    <name type="scientific">Orchesella cincta</name>
    <name type="common">Springtail</name>
    <name type="synonym">Podura cincta</name>
    <dbReference type="NCBI Taxonomy" id="48709"/>
    <lineage>
        <taxon>Eukaryota</taxon>
        <taxon>Metazoa</taxon>
        <taxon>Ecdysozoa</taxon>
        <taxon>Arthropoda</taxon>
        <taxon>Hexapoda</taxon>
        <taxon>Collembola</taxon>
        <taxon>Entomobryomorpha</taxon>
        <taxon>Entomobryoidea</taxon>
        <taxon>Orchesellidae</taxon>
        <taxon>Orchesellinae</taxon>
        <taxon>Orchesella</taxon>
    </lineage>
</organism>
<dbReference type="GO" id="GO:0016757">
    <property type="term" value="F:glycosyltransferase activity"/>
    <property type="evidence" value="ECO:0007669"/>
    <property type="project" value="UniProtKB-UniRule"/>
</dbReference>